<feature type="compositionally biased region" description="Pro residues" evidence="10">
    <location>
        <begin position="390"/>
        <end position="400"/>
    </location>
</feature>
<feature type="binding site" evidence="9">
    <location>
        <position position="45"/>
    </location>
    <ligand>
        <name>ATP</name>
        <dbReference type="ChEBI" id="CHEBI:30616"/>
    </ligand>
</feature>
<dbReference type="PROSITE" id="PS00109">
    <property type="entry name" value="PROTEIN_KINASE_TYR"/>
    <property type="match status" value="1"/>
</dbReference>
<keyword evidence="4 9" id="KW-0547">Nucleotide-binding</keyword>
<dbReference type="Gene3D" id="3.30.200.20">
    <property type="entry name" value="Phosphorylase Kinase, domain 1"/>
    <property type="match status" value="1"/>
</dbReference>
<dbReference type="Proteomes" id="UP000217895">
    <property type="component" value="Chromosome"/>
</dbReference>
<keyword evidence="2" id="KW-0723">Serine/threonine-protein kinase</keyword>
<name>A0A1Z4JFN0_LEPBY</name>
<comment type="catalytic activity">
    <reaction evidence="7">
        <text>L-threonyl-[protein] + ATP = O-phospho-L-threonyl-[protein] + ADP + H(+)</text>
        <dbReference type="Rhea" id="RHEA:46608"/>
        <dbReference type="Rhea" id="RHEA-COMP:11060"/>
        <dbReference type="Rhea" id="RHEA-COMP:11605"/>
        <dbReference type="ChEBI" id="CHEBI:15378"/>
        <dbReference type="ChEBI" id="CHEBI:30013"/>
        <dbReference type="ChEBI" id="CHEBI:30616"/>
        <dbReference type="ChEBI" id="CHEBI:61977"/>
        <dbReference type="ChEBI" id="CHEBI:456216"/>
        <dbReference type="EC" id="2.7.11.1"/>
    </reaction>
</comment>
<evidence type="ECO:0000256" key="9">
    <source>
        <dbReference type="PROSITE-ProRule" id="PRU10141"/>
    </source>
</evidence>
<dbReference type="InterPro" id="IPR000719">
    <property type="entry name" value="Prot_kinase_dom"/>
</dbReference>
<dbReference type="SMART" id="SM00219">
    <property type="entry name" value="TyrKc"/>
    <property type="match status" value="1"/>
</dbReference>
<comment type="catalytic activity">
    <reaction evidence="8">
        <text>L-seryl-[protein] + ATP = O-phospho-L-seryl-[protein] + ADP + H(+)</text>
        <dbReference type="Rhea" id="RHEA:17989"/>
        <dbReference type="Rhea" id="RHEA-COMP:9863"/>
        <dbReference type="Rhea" id="RHEA-COMP:11604"/>
        <dbReference type="ChEBI" id="CHEBI:15378"/>
        <dbReference type="ChEBI" id="CHEBI:29999"/>
        <dbReference type="ChEBI" id="CHEBI:30616"/>
        <dbReference type="ChEBI" id="CHEBI:83421"/>
        <dbReference type="ChEBI" id="CHEBI:456216"/>
        <dbReference type="EC" id="2.7.11.1"/>
    </reaction>
</comment>
<dbReference type="Pfam" id="PF00069">
    <property type="entry name" value="Pkinase"/>
    <property type="match status" value="1"/>
</dbReference>
<evidence type="ECO:0000256" key="2">
    <source>
        <dbReference type="ARBA" id="ARBA00022527"/>
    </source>
</evidence>
<keyword evidence="6 9" id="KW-0067">ATP-binding</keyword>
<evidence type="ECO:0000256" key="1">
    <source>
        <dbReference type="ARBA" id="ARBA00012513"/>
    </source>
</evidence>
<sequence>MQPPIPPATVLQSRYRILSVLGQGGFGRTYLAEDQGRFNEACAIKELTPPQDNPYALEKSKELFQREAQTLYQIQHPQIPQFRATFEQDQRFFIVQDYVEGQTYRSLLDERKSRGYVFSEAEVTQLVKQVLPVLAYIHGKGIIHRDIAPDNIILRDHDKLPVLIDFGVVKDLATRIQAQDTVKQHTTVGKLGYAPTEQMQTGRAYPNSDLYALAVTAVVLLTGREPQDLFDENTMTWRWQRFVNLEPTFGQVLNRMLSYRVSDRYQSATEVLQVLQSPATMAPLPATPPPTQAQPPTNVSRAETLAVGRRDSTTVAPTSLQNRNDPSIPSRSSLWDDPWAVLAIGTGLVLLTGLGAWTITRALMTPAPIASPTPIPTTPSPSPTKTATPKPSPTTTPSPDPVTYSQRLDFVQGAATRSGTLKSNETLNFIVPANQGQQLNASLGGGEGVLLSVLAPNRDPVDSASNRVSNWAGELPFTGDYIIQLRTVKGIPKSDFKLNVNLQTPAPSPSPSPSPTASPSIVEAVIEIPQGQTGTKVSERVDALTTRRYLINVRAKQSLALTLTPGTRFTVRYPDGSPVEDATNLQRWSAIVPKGGSYQVDVTSDAPAEFTLTVDVQG</sequence>
<evidence type="ECO:0000256" key="10">
    <source>
        <dbReference type="SAM" id="MobiDB-lite"/>
    </source>
</evidence>
<proteinExistence type="predicted"/>
<accession>A0A1Z4JFN0</accession>
<evidence type="ECO:0000256" key="5">
    <source>
        <dbReference type="ARBA" id="ARBA00022777"/>
    </source>
</evidence>
<evidence type="ECO:0000256" key="3">
    <source>
        <dbReference type="ARBA" id="ARBA00022679"/>
    </source>
</evidence>
<dbReference type="CDD" id="cd14014">
    <property type="entry name" value="STKc_PknB_like"/>
    <property type="match status" value="1"/>
</dbReference>
<dbReference type="PROSITE" id="PS50011">
    <property type="entry name" value="PROTEIN_KINASE_DOM"/>
    <property type="match status" value="1"/>
</dbReference>
<dbReference type="AlphaFoldDB" id="A0A1Z4JFN0"/>
<evidence type="ECO:0000256" key="8">
    <source>
        <dbReference type="ARBA" id="ARBA00048679"/>
    </source>
</evidence>
<feature type="region of interest" description="Disordered" evidence="10">
    <location>
        <begin position="367"/>
        <end position="403"/>
    </location>
</feature>
<reference evidence="12 13" key="1">
    <citation type="submission" date="2017-06" db="EMBL/GenBank/DDBJ databases">
        <title>Genome sequencing of cyanobaciteial culture collection at National Institute for Environmental Studies (NIES).</title>
        <authorList>
            <person name="Hirose Y."/>
            <person name="Shimura Y."/>
            <person name="Fujisawa T."/>
            <person name="Nakamura Y."/>
            <person name="Kawachi M."/>
        </authorList>
    </citation>
    <scope>NUCLEOTIDE SEQUENCE [LARGE SCALE GENOMIC DNA]</scope>
    <source>
        <strain evidence="12 13">NIES-2135</strain>
    </source>
</reference>
<dbReference type="EMBL" id="AP018203">
    <property type="protein sequence ID" value="BAY55585.1"/>
    <property type="molecule type" value="Genomic_DNA"/>
</dbReference>
<feature type="region of interest" description="Disordered" evidence="10">
    <location>
        <begin position="280"/>
        <end position="332"/>
    </location>
</feature>
<dbReference type="PANTHER" id="PTHR24363:SF0">
    <property type="entry name" value="SERINE_THREONINE KINASE LIKE DOMAIN CONTAINING 1"/>
    <property type="match status" value="1"/>
</dbReference>
<evidence type="ECO:0000259" key="11">
    <source>
        <dbReference type="PROSITE" id="PS50011"/>
    </source>
</evidence>
<organism evidence="12 13">
    <name type="scientific">Leptolyngbya boryana NIES-2135</name>
    <dbReference type="NCBI Taxonomy" id="1973484"/>
    <lineage>
        <taxon>Bacteria</taxon>
        <taxon>Bacillati</taxon>
        <taxon>Cyanobacteriota</taxon>
        <taxon>Cyanophyceae</taxon>
        <taxon>Leptolyngbyales</taxon>
        <taxon>Leptolyngbyaceae</taxon>
        <taxon>Leptolyngbya group</taxon>
        <taxon>Leptolyngbya</taxon>
    </lineage>
</organism>
<dbReference type="InterPro" id="IPR008266">
    <property type="entry name" value="Tyr_kinase_AS"/>
</dbReference>
<feature type="domain" description="Protein kinase" evidence="11">
    <location>
        <begin position="15"/>
        <end position="280"/>
    </location>
</feature>
<gene>
    <name evidence="12" type="ORF">NIES2135_24090</name>
</gene>
<keyword evidence="5 12" id="KW-0418">Kinase</keyword>
<evidence type="ECO:0000313" key="12">
    <source>
        <dbReference type="EMBL" id="BAY55585.1"/>
    </source>
</evidence>
<evidence type="ECO:0000256" key="6">
    <source>
        <dbReference type="ARBA" id="ARBA00022840"/>
    </source>
</evidence>
<dbReference type="Gene3D" id="2.60.120.380">
    <property type="match status" value="2"/>
</dbReference>
<dbReference type="PANTHER" id="PTHR24363">
    <property type="entry name" value="SERINE/THREONINE PROTEIN KINASE"/>
    <property type="match status" value="1"/>
</dbReference>
<evidence type="ECO:0000256" key="7">
    <source>
        <dbReference type="ARBA" id="ARBA00047899"/>
    </source>
</evidence>
<dbReference type="InterPro" id="IPR017441">
    <property type="entry name" value="Protein_kinase_ATP_BS"/>
</dbReference>
<keyword evidence="13" id="KW-1185">Reference proteome</keyword>
<dbReference type="GO" id="GO:0004713">
    <property type="term" value="F:protein tyrosine kinase activity"/>
    <property type="evidence" value="ECO:0007669"/>
    <property type="project" value="InterPro"/>
</dbReference>
<dbReference type="InterPro" id="IPR020635">
    <property type="entry name" value="Tyr_kinase_cat_dom"/>
</dbReference>
<feature type="compositionally biased region" description="Pro residues" evidence="10">
    <location>
        <begin position="369"/>
        <end position="382"/>
    </location>
</feature>
<evidence type="ECO:0000256" key="4">
    <source>
        <dbReference type="ARBA" id="ARBA00022741"/>
    </source>
</evidence>
<dbReference type="GO" id="GO:0004674">
    <property type="term" value="F:protein serine/threonine kinase activity"/>
    <property type="evidence" value="ECO:0007669"/>
    <property type="project" value="UniProtKB-KW"/>
</dbReference>
<dbReference type="EC" id="2.7.11.1" evidence="1"/>
<dbReference type="Gene3D" id="1.10.510.10">
    <property type="entry name" value="Transferase(Phosphotransferase) domain 1"/>
    <property type="match status" value="1"/>
</dbReference>
<feature type="compositionally biased region" description="Polar residues" evidence="10">
    <location>
        <begin position="313"/>
        <end position="332"/>
    </location>
</feature>
<dbReference type="SUPFAM" id="SSF56112">
    <property type="entry name" value="Protein kinase-like (PK-like)"/>
    <property type="match status" value="1"/>
</dbReference>
<dbReference type="InterPro" id="IPR011009">
    <property type="entry name" value="Kinase-like_dom_sf"/>
</dbReference>
<evidence type="ECO:0000313" key="13">
    <source>
        <dbReference type="Proteomes" id="UP000217895"/>
    </source>
</evidence>
<dbReference type="PROSITE" id="PS00107">
    <property type="entry name" value="PROTEIN_KINASE_ATP"/>
    <property type="match status" value="1"/>
</dbReference>
<dbReference type="GO" id="GO:0005524">
    <property type="term" value="F:ATP binding"/>
    <property type="evidence" value="ECO:0007669"/>
    <property type="project" value="UniProtKB-UniRule"/>
</dbReference>
<keyword evidence="3" id="KW-0808">Transferase</keyword>
<protein>
    <recommendedName>
        <fullName evidence="1">non-specific serine/threonine protein kinase</fullName>
        <ecNumber evidence="1">2.7.11.1</ecNumber>
    </recommendedName>
</protein>